<organism evidence="8 9">
    <name type="scientific">Streptosporangium brasiliense</name>
    <dbReference type="NCBI Taxonomy" id="47480"/>
    <lineage>
        <taxon>Bacteria</taxon>
        <taxon>Bacillati</taxon>
        <taxon>Actinomycetota</taxon>
        <taxon>Actinomycetes</taxon>
        <taxon>Streptosporangiales</taxon>
        <taxon>Streptosporangiaceae</taxon>
        <taxon>Streptosporangium</taxon>
    </lineage>
</organism>
<comment type="caution">
    <text evidence="8">The sequence shown here is derived from an EMBL/GenBank/DDBJ whole genome shotgun (WGS) entry which is preliminary data.</text>
</comment>
<evidence type="ECO:0000256" key="3">
    <source>
        <dbReference type="ARBA" id="ARBA00022989"/>
    </source>
</evidence>
<feature type="transmembrane region" description="Helical" evidence="6">
    <location>
        <begin position="434"/>
        <end position="453"/>
    </location>
</feature>
<keyword evidence="9" id="KW-1185">Reference proteome</keyword>
<feature type="transmembrane region" description="Helical" evidence="6">
    <location>
        <begin position="196"/>
        <end position="218"/>
    </location>
</feature>
<sequence>MTEELRPPRKLRLWEALALSVGLMGPTLAMALNGAGVAATVGKAVPLVFVLGLVGVALVAYGFVRLTRHFNHAGSVYALAGVTLGPRAGFFGGFALLGTYIFFAVCTLAATAVFAEAFTTALGLSLHIPWSVVAAVAAVGVWAVNSRESRITARTLLIVEGVGIVGMLVLSAIIVIRTGAGHAPGGQTLDLSVFGLGGTTMSAVMTATVFAFLSWAGFEACASLGEETTDPRRNVPRALAGSVLLTGGLYVFVMFAQTVGFGTDDKGVAAFSGSESSLSALAQTYIGTWFSLVIAFTAVASAFAASISSTAAASRLMFALARDGFGPGALARTDRRTGSPTVALVAALVLAVAGDVILDLTGVHAFDAYYWFATLGVLCLLVAYAVAGAGVIAFILSGRGKIPRHEIVIPVLAIAYLCFVFYNQSVGQDSPLSYFPWIAAAWCLAGMAAVLAAPKLARRIGERLTAELTQADGPADGSQSPVPEAPEAPEAPEKAARP</sequence>
<accession>A0ABT9R8W9</accession>
<feature type="transmembrane region" description="Helical" evidence="6">
    <location>
        <begin position="407"/>
        <end position="422"/>
    </location>
</feature>
<feature type="transmembrane region" description="Helical" evidence="6">
    <location>
        <begin position="342"/>
        <end position="363"/>
    </location>
</feature>
<feature type="transmembrane region" description="Helical" evidence="6">
    <location>
        <begin position="44"/>
        <end position="64"/>
    </location>
</feature>
<dbReference type="Pfam" id="PF00324">
    <property type="entry name" value="AA_permease"/>
    <property type="match status" value="1"/>
</dbReference>
<dbReference type="Gene3D" id="1.20.1740.10">
    <property type="entry name" value="Amino acid/polyamine transporter I"/>
    <property type="match status" value="1"/>
</dbReference>
<gene>
    <name evidence="8" type="ORF">J2S55_004958</name>
</gene>
<feature type="transmembrane region" description="Helical" evidence="6">
    <location>
        <begin position="282"/>
        <end position="307"/>
    </location>
</feature>
<evidence type="ECO:0000259" key="7">
    <source>
        <dbReference type="Pfam" id="PF00324"/>
    </source>
</evidence>
<feature type="transmembrane region" description="Helical" evidence="6">
    <location>
        <begin position="239"/>
        <end position="262"/>
    </location>
</feature>
<keyword evidence="3 6" id="KW-1133">Transmembrane helix</keyword>
<feature type="region of interest" description="Disordered" evidence="5">
    <location>
        <begin position="468"/>
        <end position="498"/>
    </location>
</feature>
<keyword evidence="2 6" id="KW-0812">Transmembrane</keyword>
<dbReference type="InterPro" id="IPR050367">
    <property type="entry name" value="APC_superfamily"/>
</dbReference>
<dbReference type="Proteomes" id="UP001230426">
    <property type="component" value="Unassembled WGS sequence"/>
</dbReference>
<dbReference type="InterPro" id="IPR004841">
    <property type="entry name" value="AA-permease/SLC12A_dom"/>
</dbReference>
<dbReference type="EMBL" id="JAUSRB010000002">
    <property type="protein sequence ID" value="MDP9865692.1"/>
    <property type="molecule type" value="Genomic_DNA"/>
</dbReference>
<protein>
    <submittedName>
        <fullName evidence="8">Amino acid transporter</fullName>
    </submittedName>
</protein>
<evidence type="ECO:0000313" key="8">
    <source>
        <dbReference type="EMBL" id="MDP9865692.1"/>
    </source>
</evidence>
<keyword evidence="4 6" id="KW-0472">Membrane</keyword>
<evidence type="ECO:0000256" key="1">
    <source>
        <dbReference type="ARBA" id="ARBA00004141"/>
    </source>
</evidence>
<feature type="transmembrane region" description="Helical" evidence="6">
    <location>
        <begin position="127"/>
        <end position="144"/>
    </location>
</feature>
<dbReference type="RefSeq" id="WP_306865412.1">
    <property type="nucleotide sequence ID" value="NZ_JAUSRB010000002.1"/>
</dbReference>
<evidence type="ECO:0000256" key="6">
    <source>
        <dbReference type="SAM" id="Phobius"/>
    </source>
</evidence>
<feature type="transmembrane region" description="Helical" evidence="6">
    <location>
        <begin position="94"/>
        <end position="115"/>
    </location>
</feature>
<comment type="subcellular location">
    <subcellularLocation>
        <location evidence="1">Membrane</location>
        <topology evidence="1">Multi-pass membrane protein</topology>
    </subcellularLocation>
</comment>
<feature type="domain" description="Amino acid permease/ SLC12A" evidence="7">
    <location>
        <begin position="23"/>
        <end position="384"/>
    </location>
</feature>
<dbReference type="PANTHER" id="PTHR42770">
    <property type="entry name" value="AMINO ACID TRANSPORTER-RELATED"/>
    <property type="match status" value="1"/>
</dbReference>
<evidence type="ECO:0000256" key="2">
    <source>
        <dbReference type="ARBA" id="ARBA00022692"/>
    </source>
</evidence>
<feature type="transmembrane region" description="Helical" evidence="6">
    <location>
        <begin position="156"/>
        <end position="176"/>
    </location>
</feature>
<evidence type="ECO:0000256" key="5">
    <source>
        <dbReference type="SAM" id="MobiDB-lite"/>
    </source>
</evidence>
<feature type="transmembrane region" description="Helical" evidence="6">
    <location>
        <begin position="369"/>
        <end position="395"/>
    </location>
</feature>
<feature type="transmembrane region" description="Helical" evidence="6">
    <location>
        <begin position="12"/>
        <end position="32"/>
    </location>
</feature>
<evidence type="ECO:0000256" key="4">
    <source>
        <dbReference type="ARBA" id="ARBA00023136"/>
    </source>
</evidence>
<reference evidence="8 9" key="1">
    <citation type="submission" date="2023-07" db="EMBL/GenBank/DDBJ databases">
        <title>Sequencing the genomes of 1000 actinobacteria strains.</title>
        <authorList>
            <person name="Klenk H.-P."/>
        </authorList>
    </citation>
    <scope>NUCLEOTIDE SEQUENCE [LARGE SCALE GENOMIC DNA]</scope>
    <source>
        <strain evidence="8 9">DSM 44109</strain>
    </source>
</reference>
<dbReference type="PANTHER" id="PTHR42770:SF16">
    <property type="entry name" value="AMINO ACID PERMEASE"/>
    <property type="match status" value="1"/>
</dbReference>
<dbReference type="PIRSF" id="PIRSF006060">
    <property type="entry name" value="AA_transporter"/>
    <property type="match status" value="1"/>
</dbReference>
<evidence type="ECO:0000313" key="9">
    <source>
        <dbReference type="Proteomes" id="UP001230426"/>
    </source>
</evidence>
<name>A0ABT9R8W9_9ACTN</name>
<proteinExistence type="predicted"/>